<dbReference type="Proteomes" id="UP000054035">
    <property type="component" value="Unassembled WGS sequence"/>
</dbReference>
<gene>
    <name evidence="1" type="ORF">XAXN_16230</name>
</gene>
<name>A0A0P6VS28_9XANT</name>
<comment type="caution">
    <text evidence="1">The sequence shown here is derived from an EMBL/GenBank/DDBJ whole genome shotgun (WGS) entry which is preliminary data.</text>
</comment>
<organism evidence="1 2">
    <name type="scientific">Xanthomonas axonopodis</name>
    <dbReference type="NCBI Taxonomy" id="53413"/>
    <lineage>
        <taxon>Bacteria</taxon>
        <taxon>Pseudomonadati</taxon>
        <taxon>Pseudomonadota</taxon>
        <taxon>Gammaproteobacteria</taxon>
        <taxon>Lysobacterales</taxon>
        <taxon>Lysobacteraceae</taxon>
        <taxon>Xanthomonas</taxon>
    </lineage>
</organism>
<proteinExistence type="predicted"/>
<protein>
    <submittedName>
        <fullName evidence="1">Uncharacterized protein</fullName>
    </submittedName>
</protein>
<sequence>MPPPVPARLHPERARARTYLTGAPRQMQADRMKPTPLASAALVLFVLAPSAWAQSGPADWSGFSIGANVGGADPAGVSGGRFGFDTNLDGRDGDQVSTATGADAFSPGFSAVAQWRGALRPVAAASTRAVPNTAHG</sequence>
<dbReference type="EMBL" id="JFAQ01000183">
    <property type="protein sequence ID" value="KPL48013.1"/>
    <property type="molecule type" value="Genomic_DNA"/>
</dbReference>
<evidence type="ECO:0000313" key="2">
    <source>
        <dbReference type="Proteomes" id="UP000054035"/>
    </source>
</evidence>
<accession>A0A0P6VS28</accession>
<evidence type="ECO:0000313" key="1">
    <source>
        <dbReference type="EMBL" id="KPL48013.1"/>
    </source>
</evidence>
<reference evidence="1 2" key="1">
    <citation type="submission" date="2014-02" db="EMBL/GenBank/DDBJ databases">
        <title>Genome sequence of Xanthomonas axonopodis DSM 3585 (T).</title>
        <authorList>
            <person name="Midha S."/>
            <person name="Patil P.B."/>
        </authorList>
    </citation>
    <scope>NUCLEOTIDE SEQUENCE [LARGE SCALE GENOMIC DNA]</scope>
    <source>
        <strain evidence="1 2">DSM 3585</strain>
    </source>
</reference>
<dbReference type="PATRIC" id="fig|53413.25.peg.1649"/>
<dbReference type="AlphaFoldDB" id="A0A0P6VS28"/>